<gene>
    <name evidence="2" type="ORF">Vafri_19724</name>
</gene>
<proteinExistence type="predicted"/>
<reference evidence="2" key="1">
    <citation type="journal article" date="2021" name="Proc. Natl. Acad. Sci. U.S.A.">
        <title>Three genomes in the algal genus Volvox reveal the fate of a haploid sex-determining region after a transition to homothallism.</title>
        <authorList>
            <person name="Yamamoto K."/>
            <person name="Hamaji T."/>
            <person name="Kawai-Toyooka H."/>
            <person name="Matsuzaki R."/>
            <person name="Takahashi F."/>
            <person name="Nishimura Y."/>
            <person name="Kawachi M."/>
            <person name="Noguchi H."/>
            <person name="Minakuchi Y."/>
            <person name="Umen J.G."/>
            <person name="Toyoda A."/>
            <person name="Nozaki H."/>
        </authorList>
    </citation>
    <scope>NUCLEOTIDE SEQUENCE</scope>
    <source>
        <strain evidence="2">NIES-3780</strain>
    </source>
</reference>
<organism evidence="2 3">
    <name type="scientific">Volvox africanus</name>
    <dbReference type="NCBI Taxonomy" id="51714"/>
    <lineage>
        <taxon>Eukaryota</taxon>
        <taxon>Viridiplantae</taxon>
        <taxon>Chlorophyta</taxon>
        <taxon>core chlorophytes</taxon>
        <taxon>Chlorophyceae</taxon>
        <taxon>CS clade</taxon>
        <taxon>Chlamydomonadales</taxon>
        <taxon>Volvocaceae</taxon>
        <taxon>Volvox</taxon>
    </lineage>
</organism>
<evidence type="ECO:0000313" key="2">
    <source>
        <dbReference type="EMBL" id="GIL66126.1"/>
    </source>
</evidence>
<feature type="transmembrane region" description="Helical" evidence="1">
    <location>
        <begin position="46"/>
        <end position="67"/>
    </location>
</feature>
<evidence type="ECO:0000313" key="3">
    <source>
        <dbReference type="Proteomes" id="UP000747399"/>
    </source>
</evidence>
<feature type="non-terminal residue" evidence="2">
    <location>
        <position position="110"/>
    </location>
</feature>
<sequence>MSRHSSGPDLPGVVAGSLQPPNIFHSAGLYTAWQYSRTSRRTLWRAVAWVLMFLLAVGLLVGLLVPLDQLGRTKFTLNPEFVALGPSRVSLVVQLNRAVVVYYPLLPEAS</sequence>
<keyword evidence="1" id="KW-1133">Transmembrane helix</keyword>
<comment type="caution">
    <text evidence="2">The sequence shown here is derived from an EMBL/GenBank/DDBJ whole genome shotgun (WGS) entry which is preliminary data.</text>
</comment>
<accession>A0A8J4BS55</accession>
<dbReference type="EMBL" id="BNCO01000081">
    <property type="protein sequence ID" value="GIL66126.1"/>
    <property type="molecule type" value="Genomic_DNA"/>
</dbReference>
<protein>
    <submittedName>
        <fullName evidence="2">Uncharacterized protein</fullName>
    </submittedName>
</protein>
<keyword evidence="1" id="KW-0812">Transmembrane</keyword>
<keyword evidence="1" id="KW-0472">Membrane</keyword>
<keyword evidence="3" id="KW-1185">Reference proteome</keyword>
<dbReference type="Proteomes" id="UP000747399">
    <property type="component" value="Unassembled WGS sequence"/>
</dbReference>
<evidence type="ECO:0000256" key="1">
    <source>
        <dbReference type="SAM" id="Phobius"/>
    </source>
</evidence>
<dbReference type="AlphaFoldDB" id="A0A8J4BS55"/>
<name>A0A8J4BS55_9CHLO</name>